<sequence>MKNKKKSSRVSPPEKASKSKFEGRIVRIRGQTVEVEFDQSTDLPNFHDILTSPENENIRLEHYAFKGRNRLYCLSLTQKKWLYRNMVIVSTGNPLMVPAGQGVLGRVFNLFGAPQDNKGPLKESNNIAIYGKGANFGNVITSKTVIETGIKQIDFFTPFVKGGKIGFVGGAGVGKTVLMTELLRNITYRTQGLAVFAGIGERIREGHELMKALEAAKVIDRVALIFGQMNEHAIIRFRVAWAASTIAEFFRDDFKKDILFFADNVYRFIQAGSEVSAVLGFIPSELGYQATLETEISNFENRLVSTTNGSITSVQTVYVPSDELSDVGVAAIISHLDAVVILSRAIASRGYNPAIDTLMSSASTLNKNIVGEEHYNTATQALELLNNHKVLSRTVAIVGEAELSAYDQQIFQRGKRLINYMTQPFFTVESQTGKKGAFVPREKTIKDVGLILSGKADGIPPEKLFYIGCLEDAKLI</sequence>
<dbReference type="PANTHER" id="PTHR15184:SF71">
    <property type="entry name" value="ATP SYNTHASE SUBUNIT BETA, MITOCHONDRIAL"/>
    <property type="match status" value="1"/>
</dbReference>
<evidence type="ECO:0000259" key="13">
    <source>
        <dbReference type="Pfam" id="PF22919"/>
    </source>
</evidence>
<keyword evidence="4" id="KW-0547">Nucleotide-binding</keyword>
<evidence type="ECO:0000256" key="9">
    <source>
        <dbReference type="ARBA" id="ARBA00023196"/>
    </source>
</evidence>
<dbReference type="EC" id="3.6.3.14" evidence="14"/>
<organism evidence="14 15">
    <name type="scientific">Candidatus Gottesmanbacteria bacterium GW2011_GWA2_43_14</name>
    <dbReference type="NCBI Taxonomy" id="1618443"/>
    <lineage>
        <taxon>Bacteria</taxon>
        <taxon>Candidatus Gottesmaniibacteriota</taxon>
    </lineage>
</organism>
<feature type="domain" description="ATPase F1/V1/A1 complex alpha/beta subunit nucleotide-binding" evidence="12">
    <location>
        <begin position="149"/>
        <end position="361"/>
    </location>
</feature>
<dbReference type="InterPro" id="IPR050053">
    <property type="entry name" value="ATPase_alpha/beta_chains"/>
</dbReference>
<comment type="subcellular location">
    <subcellularLocation>
        <location evidence="1">Membrane</location>
    </subcellularLocation>
</comment>
<evidence type="ECO:0000259" key="12">
    <source>
        <dbReference type="Pfam" id="PF00006"/>
    </source>
</evidence>
<evidence type="ECO:0000256" key="2">
    <source>
        <dbReference type="ARBA" id="ARBA00008936"/>
    </source>
</evidence>
<evidence type="ECO:0000256" key="4">
    <source>
        <dbReference type="ARBA" id="ARBA00022741"/>
    </source>
</evidence>
<dbReference type="GO" id="GO:0046933">
    <property type="term" value="F:proton-transporting ATP synthase activity, rotational mechanism"/>
    <property type="evidence" value="ECO:0007669"/>
    <property type="project" value="InterPro"/>
</dbReference>
<dbReference type="STRING" id="1618443.UV73_C0013G0004"/>
<dbReference type="InterPro" id="IPR055190">
    <property type="entry name" value="ATP-synt_VA_C"/>
</dbReference>
<feature type="region of interest" description="Disordered" evidence="11">
    <location>
        <begin position="1"/>
        <end position="22"/>
    </location>
</feature>
<dbReference type="SUPFAM" id="SSF50615">
    <property type="entry name" value="N-terminal domain of alpha and beta subunits of F1 ATP synthase"/>
    <property type="match status" value="1"/>
</dbReference>
<dbReference type="GO" id="GO:0045259">
    <property type="term" value="C:proton-transporting ATP synthase complex"/>
    <property type="evidence" value="ECO:0007669"/>
    <property type="project" value="UniProtKB-KW"/>
</dbReference>
<gene>
    <name evidence="14" type="ORF">UV73_C0013G0004</name>
</gene>
<keyword evidence="7" id="KW-0406">Ion transport</keyword>
<dbReference type="GO" id="GO:0005524">
    <property type="term" value="F:ATP binding"/>
    <property type="evidence" value="ECO:0007669"/>
    <property type="project" value="UniProtKB-KW"/>
</dbReference>
<keyword evidence="5" id="KW-0067">ATP-binding</keyword>
<dbReference type="Gene3D" id="1.10.1140.10">
    <property type="entry name" value="Bovine Mitochondrial F1-atpase, Atp Synthase Beta Chain, Chain D, domain 3"/>
    <property type="match status" value="1"/>
</dbReference>
<evidence type="ECO:0000313" key="15">
    <source>
        <dbReference type="Proteomes" id="UP000034894"/>
    </source>
</evidence>
<dbReference type="PATRIC" id="fig|1618443.3.peg.1482"/>
<dbReference type="InterPro" id="IPR024034">
    <property type="entry name" value="ATPase_F1/V1_b/a_C"/>
</dbReference>
<evidence type="ECO:0000256" key="1">
    <source>
        <dbReference type="ARBA" id="ARBA00004370"/>
    </source>
</evidence>
<feature type="domain" description="ATP synthase A/B type C-terminal" evidence="13">
    <location>
        <begin position="367"/>
        <end position="430"/>
    </location>
</feature>
<reference evidence="14 15" key="1">
    <citation type="journal article" date="2015" name="Nature">
        <title>rRNA introns, odd ribosomes, and small enigmatic genomes across a large radiation of phyla.</title>
        <authorList>
            <person name="Brown C.T."/>
            <person name="Hug L.A."/>
            <person name="Thomas B.C."/>
            <person name="Sharon I."/>
            <person name="Castelle C.J."/>
            <person name="Singh A."/>
            <person name="Wilkins M.J."/>
            <person name="Williams K.H."/>
            <person name="Banfield J.F."/>
        </authorList>
    </citation>
    <scope>NUCLEOTIDE SEQUENCE [LARGE SCALE GENOMIC DNA]</scope>
</reference>
<keyword evidence="14" id="KW-0378">Hydrolase</keyword>
<evidence type="ECO:0000256" key="7">
    <source>
        <dbReference type="ARBA" id="ARBA00023065"/>
    </source>
</evidence>
<keyword evidence="6" id="KW-1278">Translocase</keyword>
<comment type="similarity">
    <text evidence="2">Belongs to the ATPase alpha/beta chains family.</text>
</comment>
<dbReference type="GO" id="GO:0016787">
    <property type="term" value="F:hydrolase activity"/>
    <property type="evidence" value="ECO:0007669"/>
    <property type="project" value="UniProtKB-KW"/>
</dbReference>
<keyword evidence="9" id="KW-0139">CF(1)</keyword>
<dbReference type="Pfam" id="PF22919">
    <property type="entry name" value="ATP-synt_VA_C"/>
    <property type="match status" value="1"/>
</dbReference>
<comment type="caution">
    <text evidence="14">The sequence shown here is derived from an EMBL/GenBank/DDBJ whole genome shotgun (WGS) entry which is preliminary data.</text>
</comment>
<evidence type="ECO:0000313" key="14">
    <source>
        <dbReference type="EMBL" id="KKS95859.1"/>
    </source>
</evidence>
<dbReference type="Gene3D" id="3.40.50.300">
    <property type="entry name" value="P-loop containing nucleotide triphosphate hydrolases"/>
    <property type="match status" value="1"/>
</dbReference>
<evidence type="ECO:0000256" key="10">
    <source>
        <dbReference type="ARBA" id="ARBA00023310"/>
    </source>
</evidence>
<evidence type="ECO:0000256" key="3">
    <source>
        <dbReference type="ARBA" id="ARBA00022448"/>
    </source>
</evidence>
<dbReference type="InterPro" id="IPR005722">
    <property type="entry name" value="ATP_synth_F1_bsu"/>
</dbReference>
<dbReference type="InterPro" id="IPR027417">
    <property type="entry name" value="P-loop_NTPase"/>
</dbReference>
<keyword evidence="3" id="KW-0813">Transport</keyword>
<dbReference type="PANTHER" id="PTHR15184">
    <property type="entry name" value="ATP SYNTHASE"/>
    <property type="match status" value="1"/>
</dbReference>
<evidence type="ECO:0000256" key="8">
    <source>
        <dbReference type="ARBA" id="ARBA00023136"/>
    </source>
</evidence>
<evidence type="ECO:0000256" key="6">
    <source>
        <dbReference type="ARBA" id="ARBA00022967"/>
    </source>
</evidence>
<dbReference type="Pfam" id="PF00006">
    <property type="entry name" value="ATP-synt_ab"/>
    <property type="match status" value="1"/>
</dbReference>
<keyword evidence="10" id="KW-0066">ATP synthesis</keyword>
<dbReference type="SUPFAM" id="SSF52540">
    <property type="entry name" value="P-loop containing nucleoside triphosphate hydrolases"/>
    <property type="match status" value="1"/>
</dbReference>
<evidence type="ECO:0000256" key="5">
    <source>
        <dbReference type="ARBA" id="ARBA00022840"/>
    </source>
</evidence>
<protein>
    <submittedName>
        <fullName evidence="14">F0F1 ATP synthase subunit beta, F-type H+-transporting ATPase subunit beta</fullName>
        <ecNumber evidence="14">3.6.3.14</ecNumber>
    </submittedName>
</protein>
<evidence type="ECO:0000256" key="11">
    <source>
        <dbReference type="SAM" id="MobiDB-lite"/>
    </source>
</evidence>
<dbReference type="AlphaFoldDB" id="A0A0G1DE11"/>
<dbReference type="NCBIfam" id="TIGR01039">
    <property type="entry name" value="atpD"/>
    <property type="match status" value="1"/>
</dbReference>
<proteinExistence type="inferred from homology"/>
<keyword evidence="8" id="KW-0472">Membrane</keyword>
<name>A0A0G1DE11_9BACT</name>
<dbReference type="InterPro" id="IPR000194">
    <property type="entry name" value="ATPase_F1/V1/A1_a/bsu_nucl-bd"/>
</dbReference>
<dbReference type="InterPro" id="IPR036121">
    <property type="entry name" value="ATPase_F1/V1/A1_a/bsu_N_sf"/>
</dbReference>
<dbReference type="SUPFAM" id="SSF47917">
    <property type="entry name" value="C-terminal domain of alpha and beta subunits of F1 ATP synthase"/>
    <property type="match status" value="1"/>
</dbReference>
<dbReference type="Proteomes" id="UP000034894">
    <property type="component" value="Unassembled WGS sequence"/>
</dbReference>
<accession>A0A0G1DE11</accession>
<dbReference type="EMBL" id="LCFP01000013">
    <property type="protein sequence ID" value="KKS95859.1"/>
    <property type="molecule type" value="Genomic_DNA"/>
</dbReference>
<dbReference type="Gene3D" id="2.40.10.170">
    <property type="match status" value="1"/>
</dbReference>